<organism evidence="2 3">
    <name type="scientific">Nitrosopumilus cobalaminigenes</name>
    <dbReference type="NCBI Taxonomy" id="1470066"/>
    <lineage>
        <taxon>Archaea</taxon>
        <taxon>Nitrososphaerota</taxon>
        <taxon>Nitrososphaeria</taxon>
        <taxon>Nitrosopumilales</taxon>
        <taxon>Nitrosopumilaceae</taxon>
        <taxon>Nitrosopumilus</taxon>
    </lineage>
</organism>
<evidence type="ECO:0000313" key="2">
    <source>
        <dbReference type="EMBL" id="QLH02861.1"/>
    </source>
</evidence>
<evidence type="ECO:0008006" key="4">
    <source>
        <dbReference type="Google" id="ProtNLM"/>
    </source>
</evidence>
<accession>A0A7D5R7N3</accession>
<dbReference type="OrthoDB" id="380634at2157"/>
<keyword evidence="1" id="KW-1133">Transmembrane helix</keyword>
<keyword evidence="1" id="KW-0812">Transmembrane</keyword>
<protein>
    <recommendedName>
        <fullName evidence="4">Flagellin</fullName>
    </recommendedName>
</protein>
<reference evidence="2 3" key="1">
    <citation type="submission" date="2018-02" db="EMBL/GenBank/DDBJ databases">
        <title>Complete genome of Nitrosopumilus cobalaminigenes HCA1.</title>
        <authorList>
            <person name="Qin W."/>
            <person name="Zheng Y."/>
            <person name="Stahl D.A."/>
        </authorList>
    </citation>
    <scope>NUCLEOTIDE SEQUENCE [LARGE SCALE GENOMIC DNA]</scope>
    <source>
        <strain evidence="2 3">HCA1</strain>
    </source>
</reference>
<dbReference type="Proteomes" id="UP000509771">
    <property type="component" value="Chromosome"/>
</dbReference>
<feature type="transmembrane region" description="Helical" evidence="1">
    <location>
        <begin position="20"/>
        <end position="42"/>
    </location>
</feature>
<dbReference type="EMBL" id="CP026993">
    <property type="protein sequence ID" value="QLH02861.1"/>
    <property type="molecule type" value="Genomic_DNA"/>
</dbReference>
<dbReference type="GeneID" id="56059267"/>
<proteinExistence type="predicted"/>
<evidence type="ECO:0000256" key="1">
    <source>
        <dbReference type="SAM" id="Phobius"/>
    </source>
</evidence>
<gene>
    <name evidence="2" type="ORF">C5F47_04505</name>
</gene>
<dbReference type="RefSeq" id="WP_179361712.1">
    <property type="nucleotide sequence ID" value="NZ_CP026993.1"/>
</dbReference>
<name>A0A7D5R7N3_9ARCH</name>
<dbReference type="AlphaFoldDB" id="A0A7D5R7N3"/>
<dbReference type="KEGG" id="ncl:C5F47_04505"/>
<keyword evidence="3" id="KW-1185">Reference proteome</keyword>
<sequence length="166" mass="18455">MTLQYRTNRHPHFRNRRGIAQVVTSAIILSSVSIMGVMMLGWSQTNIATQQQEMDDVFNTQMNKINEDLIFENIWFATPAGEMTENHLNVTVANIGVLGLNITSIQVTNTTGTNTTAFGYTYTDAGVVTGDSISLNTTYPWQSSDELDVRIFTNRGNQFLSQVVAP</sequence>
<keyword evidence="1" id="KW-0472">Membrane</keyword>
<evidence type="ECO:0000313" key="3">
    <source>
        <dbReference type="Proteomes" id="UP000509771"/>
    </source>
</evidence>